<sequence length="402" mass="44439">MPITKDNKKLYMKNGNLPIEFINGLSSFIETGSTIKKIELPSDYSDGKFPNHSRDEEVKGSSITLSGNFSREGSNLKLDNGKYIILNIYPNVEPFHKWLNFTVKTSGSNNSVTLQIFNKNGEKLYDQTKVSSNEWLIEWDLNNLNLDLEELVFKLISNSSNIVVSNIFFKYDLNPIDVKNIFSEVNALTFNNKKSDFYASRIRSVTKKYSELVNGDYIIGYNHIGSISGKFVTINLESGDWISLDGYDFSHSENFEGAFNGSYVSSGMNTSEIDSCFTFEVQRQTPQDLINVKNELLSKIGDNLTIETYENGIRIKKGGTYVYSACWGSVDITTTGSNGTASTTVNYPFAFAGVRTSFASASTSSALQVAGSTQSTGVSSMGVTLQRSSAGTSPVRWLVIGD</sequence>
<evidence type="ECO:0000313" key="1">
    <source>
        <dbReference type="EMBL" id="MBF4469204.1"/>
    </source>
</evidence>
<dbReference type="Proteomes" id="UP000658733">
    <property type="component" value="Unassembled WGS sequence"/>
</dbReference>
<accession>A0A843AES1</accession>
<dbReference type="EMBL" id="JADIIN010000059">
    <property type="protein sequence ID" value="MBF4469204.1"/>
    <property type="molecule type" value="Genomic_DNA"/>
</dbReference>
<comment type="caution">
    <text evidence="1">The sequence shown here is derived from an EMBL/GenBank/DDBJ whole genome shotgun (WGS) entry which is preliminary data.</text>
</comment>
<reference evidence="1" key="1">
    <citation type="submission" date="2020-10" db="EMBL/GenBank/DDBJ databases">
        <title>Dehalococcoides mccartyi of a TCE/Cr reducing biochatode.</title>
        <authorList>
            <person name="Matturro B."/>
        </authorList>
    </citation>
    <scope>NUCLEOTIDE SEQUENCE</scope>
    <source>
        <strain evidence="1">Bin4</strain>
    </source>
</reference>
<dbReference type="AlphaFoldDB" id="A0A843AES1"/>
<protein>
    <submittedName>
        <fullName evidence="1">Uncharacterized protein</fullName>
    </submittedName>
</protein>
<name>A0A843AES1_METAZ</name>
<dbReference type="RefSeq" id="WP_278523560.1">
    <property type="nucleotide sequence ID" value="NZ_JADIIN010000059.1"/>
</dbReference>
<organism evidence="1 2">
    <name type="scientific">Methanobrevibacter arboriphilus</name>
    <dbReference type="NCBI Taxonomy" id="39441"/>
    <lineage>
        <taxon>Archaea</taxon>
        <taxon>Methanobacteriati</taxon>
        <taxon>Methanobacteriota</taxon>
        <taxon>Methanomada group</taxon>
        <taxon>Methanobacteria</taxon>
        <taxon>Methanobacteriales</taxon>
        <taxon>Methanobacteriaceae</taxon>
        <taxon>Methanobrevibacter</taxon>
    </lineage>
</organism>
<proteinExistence type="predicted"/>
<gene>
    <name evidence="1" type="ORF">ISP01_07335</name>
</gene>
<evidence type="ECO:0000313" key="2">
    <source>
        <dbReference type="Proteomes" id="UP000658733"/>
    </source>
</evidence>